<sequence>MSSIEMFTVSDTLKAQGSHFIQVHSNTSKPPVEYNYETIHSLSIYGCELGRTTKEGLRSWNMTVQYWLAAYCHLRITTSLKAYRILGL</sequence>
<name>A0A8B8ABI9_CRAVI</name>
<dbReference type="KEGG" id="cvn:111100950"/>
<dbReference type="RefSeq" id="XP_022288846.1">
    <property type="nucleotide sequence ID" value="XM_022433138.1"/>
</dbReference>
<proteinExistence type="predicted"/>
<protein>
    <submittedName>
        <fullName evidence="2">Lysophospholipid acyltransferase 7-like</fullName>
    </submittedName>
</protein>
<dbReference type="OrthoDB" id="7663182at2759"/>
<dbReference type="AlphaFoldDB" id="A0A8B8ABI9"/>
<keyword evidence="1" id="KW-1185">Reference proteome</keyword>
<organism evidence="1 2">
    <name type="scientific">Crassostrea virginica</name>
    <name type="common">Eastern oyster</name>
    <dbReference type="NCBI Taxonomy" id="6565"/>
    <lineage>
        <taxon>Eukaryota</taxon>
        <taxon>Metazoa</taxon>
        <taxon>Spiralia</taxon>
        <taxon>Lophotrochozoa</taxon>
        <taxon>Mollusca</taxon>
        <taxon>Bivalvia</taxon>
        <taxon>Autobranchia</taxon>
        <taxon>Pteriomorphia</taxon>
        <taxon>Ostreida</taxon>
        <taxon>Ostreoidea</taxon>
        <taxon>Ostreidae</taxon>
        <taxon>Crassostrea</taxon>
    </lineage>
</organism>
<evidence type="ECO:0000313" key="1">
    <source>
        <dbReference type="Proteomes" id="UP000694844"/>
    </source>
</evidence>
<gene>
    <name evidence="2" type="primary">LOC111100950</name>
</gene>
<dbReference type="Proteomes" id="UP000694844">
    <property type="component" value="Chromosome 6"/>
</dbReference>
<reference evidence="2" key="1">
    <citation type="submission" date="2025-08" db="UniProtKB">
        <authorList>
            <consortium name="RefSeq"/>
        </authorList>
    </citation>
    <scope>IDENTIFICATION</scope>
    <source>
        <tissue evidence="2">Whole sample</tissue>
    </source>
</reference>
<accession>A0A8B8ABI9</accession>
<evidence type="ECO:0000313" key="2">
    <source>
        <dbReference type="RefSeq" id="XP_022288846.1"/>
    </source>
</evidence>
<dbReference type="GeneID" id="111100950"/>